<proteinExistence type="predicted"/>
<dbReference type="AlphaFoldDB" id="A0A6J4KNY6"/>
<gene>
    <name evidence="2" type="ORF">AVDCRST_MAG11-1516</name>
</gene>
<evidence type="ECO:0000256" key="1">
    <source>
        <dbReference type="SAM" id="MobiDB-lite"/>
    </source>
</evidence>
<accession>A0A6J4KNY6</accession>
<dbReference type="EMBL" id="CADCTU010000340">
    <property type="protein sequence ID" value="CAA9311320.1"/>
    <property type="molecule type" value="Genomic_DNA"/>
</dbReference>
<reference evidence="2" key="1">
    <citation type="submission" date="2020-02" db="EMBL/GenBank/DDBJ databases">
        <authorList>
            <person name="Meier V. D."/>
        </authorList>
    </citation>
    <scope>NUCLEOTIDE SEQUENCE</scope>
    <source>
        <strain evidence="2">AVDCRST_MAG11</strain>
    </source>
</reference>
<feature type="region of interest" description="Disordered" evidence="1">
    <location>
        <begin position="1"/>
        <end position="54"/>
    </location>
</feature>
<feature type="compositionally biased region" description="Low complexity" evidence="1">
    <location>
        <begin position="1"/>
        <end position="15"/>
    </location>
</feature>
<sequence>ASGPASRRAAAGPQPERARRRGSGPRERHAKRGRRGARRHTAARRPKIAPTSAV</sequence>
<feature type="non-terminal residue" evidence="2">
    <location>
        <position position="54"/>
    </location>
</feature>
<protein>
    <submittedName>
        <fullName evidence="2">Uncharacterized protein</fullName>
    </submittedName>
</protein>
<evidence type="ECO:0000313" key="2">
    <source>
        <dbReference type="EMBL" id="CAA9311320.1"/>
    </source>
</evidence>
<name>A0A6J4KNY6_9BACT</name>
<organism evidence="2">
    <name type="scientific">uncultured Gemmatimonadaceae bacterium</name>
    <dbReference type="NCBI Taxonomy" id="246130"/>
    <lineage>
        <taxon>Bacteria</taxon>
        <taxon>Pseudomonadati</taxon>
        <taxon>Gemmatimonadota</taxon>
        <taxon>Gemmatimonadia</taxon>
        <taxon>Gemmatimonadales</taxon>
        <taxon>Gemmatimonadaceae</taxon>
        <taxon>environmental samples</taxon>
    </lineage>
</organism>
<feature type="compositionally biased region" description="Basic residues" evidence="1">
    <location>
        <begin position="18"/>
        <end position="47"/>
    </location>
</feature>
<feature type="non-terminal residue" evidence="2">
    <location>
        <position position="1"/>
    </location>
</feature>